<name>A0A151CEP8_9BACT</name>
<feature type="domain" description="Cytochrome c" evidence="6">
    <location>
        <begin position="19"/>
        <end position="133"/>
    </location>
</feature>
<dbReference type="PROSITE" id="PS51007">
    <property type="entry name" value="CYTC"/>
    <property type="match status" value="1"/>
</dbReference>
<dbReference type="Gene3D" id="1.10.760.10">
    <property type="entry name" value="Cytochrome c-like domain"/>
    <property type="match status" value="1"/>
</dbReference>
<dbReference type="GO" id="GO:0020037">
    <property type="term" value="F:heme binding"/>
    <property type="evidence" value="ECO:0007669"/>
    <property type="project" value="InterPro"/>
</dbReference>
<dbReference type="OrthoDB" id="14888at2"/>
<keyword evidence="1 4" id="KW-0349">Heme</keyword>
<keyword evidence="5" id="KW-0732">Signal</keyword>
<evidence type="ECO:0000256" key="2">
    <source>
        <dbReference type="ARBA" id="ARBA00022723"/>
    </source>
</evidence>
<dbReference type="STRING" id="1630136.AS592_04995"/>
<dbReference type="Pfam" id="PF13442">
    <property type="entry name" value="Cytochrome_CBB3"/>
    <property type="match status" value="1"/>
</dbReference>
<evidence type="ECO:0000256" key="3">
    <source>
        <dbReference type="ARBA" id="ARBA00023004"/>
    </source>
</evidence>
<dbReference type="RefSeq" id="WP_067331933.1">
    <property type="nucleotide sequence ID" value="NZ_LNKT01000056.1"/>
</dbReference>
<proteinExistence type="predicted"/>
<feature type="chain" id="PRO_5007578416" description="Cytochrome c domain-containing protein" evidence="5">
    <location>
        <begin position="21"/>
        <end position="179"/>
    </location>
</feature>
<dbReference type="Proteomes" id="UP000075359">
    <property type="component" value="Unassembled WGS sequence"/>
</dbReference>
<dbReference type="GO" id="GO:0009055">
    <property type="term" value="F:electron transfer activity"/>
    <property type="evidence" value="ECO:0007669"/>
    <property type="project" value="InterPro"/>
</dbReference>
<dbReference type="InterPro" id="IPR036909">
    <property type="entry name" value="Cyt_c-like_dom_sf"/>
</dbReference>
<dbReference type="SUPFAM" id="SSF46626">
    <property type="entry name" value="Cytochrome c"/>
    <property type="match status" value="1"/>
</dbReference>
<organism evidence="7 8">
    <name type="scientific">Sulfurovum riftiae</name>
    <dbReference type="NCBI Taxonomy" id="1630136"/>
    <lineage>
        <taxon>Bacteria</taxon>
        <taxon>Pseudomonadati</taxon>
        <taxon>Campylobacterota</taxon>
        <taxon>Epsilonproteobacteria</taxon>
        <taxon>Campylobacterales</taxon>
        <taxon>Sulfurovaceae</taxon>
        <taxon>Sulfurovum</taxon>
    </lineage>
</organism>
<dbReference type="EMBL" id="LNKT01000056">
    <property type="protein sequence ID" value="KYJ85944.1"/>
    <property type="molecule type" value="Genomic_DNA"/>
</dbReference>
<protein>
    <recommendedName>
        <fullName evidence="6">Cytochrome c domain-containing protein</fullName>
    </recommendedName>
</protein>
<keyword evidence="3 4" id="KW-0408">Iron</keyword>
<dbReference type="InterPro" id="IPR009056">
    <property type="entry name" value="Cyt_c-like_dom"/>
</dbReference>
<evidence type="ECO:0000256" key="4">
    <source>
        <dbReference type="PROSITE-ProRule" id="PRU00433"/>
    </source>
</evidence>
<gene>
    <name evidence="7" type="ORF">AS592_04995</name>
</gene>
<accession>A0A151CEP8</accession>
<dbReference type="GO" id="GO:0046872">
    <property type="term" value="F:metal ion binding"/>
    <property type="evidence" value="ECO:0007669"/>
    <property type="project" value="UniProtKB-KW"/>
</dbReference>
<keyword evidence="2 4" id="KW-0479">Metal-binding</keyword>
<feature type="signal peptide" evidence="5">
    <location>
        <begin position="1"/>
        <end position="20"/>
    </location>
</feature>
<evidence type="ECO:0000259" key="6">
    <source>
        <dbReference type="PROSITE" id="PS51007"/>
    </source>
</evidence>
<evidence type="ECO:0000313" key="8">
    <source>
        <dbReference type="Proteomes" id="UP000075359"/>
    </source>
</evidence>
<evidence type="ECO:0000256" key="5">
    <source>
        <dbReference type="SAM" id="SignalP"/>
    </source>
</evidence>
<sequence length="179" mass="19045">MKKITLLAAALLFSTLTLSANSNGEEIFKAKCSACHMLQPPGAMEKAGTLEFKKAMNDLKAPPMAKVSSMIKMHYDTKEAYVKFMNDYITNPDASKTVCMKKAIQGFGLMPAIGKSMSDEEKTAVAEWIYDNVQASKKLRMMKCGAGKCGGGMGQGMGMGKGMGQGKGMKCAAGKCGAK</sequence>
<evidence type="ECO:0000256" key="1">
    <source>
        <dbReference type="ARBA" id="ARBA00022617"/>
    </source>
</evidence>
<reference evidence="7 8" key="1">
    <citation type="submission" date="2015-11" db="EMBL/GenBank/DDBJ databases">
        <title>Draft genome of Sulfurovum riftiae 1812E, a member of the Epsilonproteobacteria isolated from the tube of the deep-sea hydrothermal vent tubewom Riftia pachyptila.</title>
        <authorList>
            <person name="Vetriani C."/>
            <person name="Giovannelli D."/>
        </authorList>
    </citation>
    <scope>NUCLEOTIDE SEQUENCE [LARGE SCALE GENOMIC DNA]</scope>
    <source>
        <strain evidence="7 8">1812E</strain>
    </source>
</reference>
<comment type="caution">
    <text evidence="7">The sequence shown here is derived from an EMBL/GenBank/DDBJ whole genome shotgun (WGS) entry which is preliminary data.</text>
</comment>
<evidence type="ECO:0000313" key="7">
    <source>
        <dbReference type="EMBL" id="KYJ85944.1"/>
    </source>
</evidence>
<keyword evidence="8" id="KW-1185">Reference proteome</keyword>
<dbReference type="AlphaFoldDB" id="A0A151CEP8"/>